<comment type="caution">
    <text evidence="1">The sequence shown here is derived from an EMBL/GenBank/DDBJ whole genome shotgun (WGS) entry which is preliminary data.</text>
</comment>
<evidence type="ECO:0000313" key="1">
    <source>
        <dbReference type="EMBL" id="OLR61668.1"/>
    </source>
</evidence>
<evidence type="ECO:0008006" key="3">
    <source>
        <dbReference type="Google" id="ProtNLM"/>
    </source>
</evidence>
<sequence length="125" mass="14405">MPEIKSYVYIPEALLSNLVGLERVMGLYLQANNRIPILPKTLIDNSEYDMLFADGQDTIEREKSLIDSCDEFWVCFAVGTDPQDEECKELMKRACEKKKRIVIMSRQEIESLVEAVNKENSELLN</sequence>
<evidence type="ECO:0000313" key="2">
    <source>
        <dbReference type="Proteomes" id="UP000187166"/>
    </source>
</evidence>
<proteinExistence type="predicted"/>
<dbReference type="Proteomes" id="UP000187166">
    <property type="component" value="Unassembled WGS sequence"/>
</dbReference>
<keyword evidence="2" id="KW-1185">Reference proteome</keyword>
<accession>A0A1U7LX80</accession>
<dbReference type="STRING" id="1465756.BIV18_09960"/>
<name>A0A1U7LX80_9FIRM</name>
<organism evidence="1 2">
    <name type="scientific">Peptoniphilus porci</name>
    <dbReference type="NCBI Taxonomy" id="2652280"/>
    <lineage>
        <taxon>Bacteria</taxon>
        <taxon>Bacillati</taxon>
        <taxon>Bacillota</taxon>
        <taxon>Tissierellia</taxon>
        <taxon>Tissierellales</taxon>
        <taxon>Peptoniphilaceae</taxon>
        <taxon>Peptoniphilus</taxon>
    </lineage>
</organism>
<reference evidence="1 2" key="1">
    <citation type="journal article" date="2016" name="Appl. Environ. Microbiol.">
        <title>Function and Phylogeny of Bacterial Butyryl Coenzyme A:Acetate Transferases and Their Diversity in the Proximal Colon of Swine.</title>
        <authorList>
            <person name="Trachsel J."/>
            <person name="Bayles D.O."/>
            <person name="Looft T."/>
            <person name="Levine U.Y."/>
            <person name="Allen H.K."/>
        </authorList>
    </citation>
    <scope>NUCLEOTIDE SEQUENCE [LARGE SCALE GENOMIC DNA]</scope>
    <source>
        <strain evidence="1 2">35-6-1</strain>
    </source>
</reference>
<dbReference type="AlphaFoldDB" id="A0A1U7LX80"/>
<dbReference type="EMBL" id="MJIH01000008">
    <property type="protein sequence ID" value="OLR61668.1"/>
    <property type="molecule type" value="Genomic_DNA"/>
</dbReference>
<gene>
    <name evidence="1" type="ORF">BIV18_09960</name>
</gene>
<protein>
    <recommendedName>
        <fullName evidence="3">DUF4406 domain-containing protein</fullName>
    </recommendedName>
</protein>